<dbReference type="Proteomes" id="UP001217089">
    <property type="component" value="Unassembled WGS sequence"/>
</dbReference>
<comment type="caution">
    <text evidence="1">The sequence shown here is derived from an EMBL/GenBank/DDBJ whole genome shotgun (WGS) entry which is preliminary data.</text>
</comment>
<gene>
    <name evidence="1" type="ORF">KUTeg_005694</name>
</gene>
<sequence length="202" mass="23283">MTVGNVPKTALNIAYTEYAWPERLQTWKTQSPINDEIKVIGSYPNYWFYIPEFSYDRQQLEVRCIDSSHLLTRTKRKRLSSKPWLKAASTRKTSLTSVMVEDVIDPMSVPMAVTHFSSDVEKVMRDNGDIHAADLCHVRNWWKAEDEAGISAIDRIKMRFCLRDRLLRDVDFSKFPPPTEYVNGWPIQLGEALIAGIDSKSI</sequence>
<accession>A0ABQ9FHF4</accession>
<name>A0ABQ9FHF4_TEGGR</name>
<evidence type="ECO:0000313" key="1">
    <source>
        <dbReference type="EMBL" id="KAJ8316748.1"/>
    </source>
</evidence>
<proteinExistence type="predicted"/>
<protein>
    <submittedName>
        <fullName evidence="1">Uncharacterized protein</fullName>
    </submittedName>
</protein>
<dbReference type="EMBL" id="JARBDR010000252">
    <property type="protein sequence ID" value="KAJ8316748.1"/>
    <property type="molecule type" value="Genomic_DNA"/>
</dbReference>
<reference evidence="1 2" key="1">
    <citation type="submission" date="2022-12" db="EMBL/GenBank/DDBJ databases">
        <title>Chromosome-level genome of Tegillarca granosa.</title>
        <authorList>
            <person name="Kim J."/>
        </authorList>
    </citation>
    <scope>NUCLEOTIDE SEQUENCE [LARGE SCALE GENOMIC DNA]</scope>
    <source>
        <strain evidence="1">Teg-2019</strain>
        <tissue evidence="1">Adductor muscle</tissue>
    </source>
</reference>
<evidence type="ECO:0000313" key="2">
    <source>
        <dbReference type="Proteomes" id="UP001217089"/>
    </source>
</evidence>
<keyword evidence="2" id="KW-1185">Reference proteome</keyword>
<organism evidence="1 2">
    <name type="scientific">Tegillarca granosa</name>
    <name type="common">Malaysian cockle</name>
    <name type="synonym">Anadara granosa</name>
    <dbReference type="NCBI Taxonomy" id="220873"/>
    <lineage>
        <taxon>Eukaryota</taxon>
        <taxon>Metazoa</taxon>
        <taxon>Spiralia</taxon>
        <taxon>Lophotrochozoa</taxon>
        <taxon>Mollusca</taxon>
        <taxon>Bivalvia</taxon>
        <taxon>Autobranchia</taxon>
        <taxon>Pteriomorphia</taxon>
        <taxon>Arcoida</taxon>
        <taxon>Arcoidea</taxon>
        <taxon>Arcidae</taxon>
        <taxon>Tegillarca</taxon>
    </lineage>
</organism>